<reference evidence="1 2" key="1">
    <citation type="submission" date="2020-08" db="EMBL/GenBank/DDBJ databases">
        <title>Genome public.</title>
        <authorList>
            <person name="Liu C."/>
            <person name="Sun Q."/>
        </authorList>
    </citation>
    <scope>NUCLEOTIDE SEQUENCE [LARGE SCALE GENOMIC DNA]</scope>
    <source>
        <strain evidence="1 2">NSJ-56</strain>
    </source>
</reference>
<dbReference type="InterPro" id="IPR021295">
    <property type="entry name" value="DUF2867"/>
</dbReference>
<keyword evidence="2" id="KW-1185">Reference proteome</keyword>
<comment type="caution">
    <text evidence="1">The sequence shown here is derived from an EMBL/GenBank/DDBJ whole genome shotgun (WGS) entry which is preliminary data.</text>
</comment>
<evidence type="ECO:0000313" key="1">
    <source>
        <dbReference type="EMBL" id="MBC5623311.1"/>
    </source>
</evidence>
<accession>A0ABR7D5U2</accession>
<gene>
    <name evidence="1" type="ORF">H8S64_19625</name>
</gene>
<dbReference type="Proteomes" id="UP000646484">
    <property type="component" value="Unassembled WGS sequence"/>
</dbReference>
<evidence type="ECO:0000313" key="2">
    <source>
        <dbReference type="Proteomes" id="UP000646484"/>
    </source>
</evidence>
<dbReference type="RefSeq" id="WP_186978392.1">
    <property type="nucleotide sequence ID" value="NZ_JACOOH010000010.1"/>
</dbReference>
<organism evidence="1 2">
    <name type="scientific">Butyricimonas hominis</name>
    <dbReference type="NCBI Taxonomy" id="2763032"/>
    <lineage>
        <taxon>Bacteria</taxon>
        <taxon>Pseudomonadati</taxon>
        <taxon>Bacteroidota</taxon>
        <taxon>Bacteroidia</taxon>
        <taxon>Bacteroidales</taxon>
        <taxon>Odoribacteraceae</taxon>
        <taxon>Butyricimonas</taxon>
    </lineage>
</organism>
<proteinExistence type="predicted"/>
<dbReference type="Pfam" id="PF11066">
    <property type="entry name" value="DUF2867"/>
    <property type="match status" value="1"/>
</dbReference>
<sequence length="171" mass="19825">MMKVKKSEIPADSLTVKYFPADYKDSFRVISSENISIAPDDLMVRFWTDMPGWVNVLFKLRNFLVRFVGLKGAEGDSLEEFKHCIRNGGKYHFIEMLAKDERETVMLMKDKHLDAYISVRVGDSKSVYVNTLVKYNNRLGKVYFFVIRPFHGLVVRSSLKRAIKSARSEMN</sequence>
<protein>
    <submittedName>
        <fullName evidence="1">DUF2867 domain-containing protein</fullName>
    </submittedName>
</protein>
<name>A0ABR7D5U2_9BACT</name>
<dbReference type="EMBL" id="JACOOH010000010">
    <property type="protein sequence ID" value="MBC5623311.1"/>
    <property type="molecule type" value="Genomic_DNA"/>
</dbReference>